<evidence type="ECO:0000313" key="13">
    <source>
        <dbReference type="EMBL" id="SMX92264.1"/>
    </source>
</evidence>
<dbReference type="Proteomes" id="UP000283000">
    <property type="component" value="Chromosome"/>
</dbReference>
<accession>A0A2H1J889</accession>
<reference evidence="22 23" key="7">
    <citation type="submission" date="2019-01" db="EMBL/GenBank/DDBJ databases">
        <title>Comparative genomic analysis of Brevibacterium aurantiacum sheds light on its evolution and its adaptation to smear-ripened cheeses.</title>
        <authorList>
            <person name="Moineau S."/>
        </authorList>
    </citation>
    <scope>NUCLEOTIDE SEQUENCE [LARGE SCALE GENOMIC DNA]</scope>
    <source>
        <strain evidence="7 23">SMQ-1417</strain>
        <strain evidence="8 22">SMQ-1420</strain>
    </source>
</reference>
<reference evidence="21" key="4">
    <citation type="submission" date="2017-03" db="EMBL/GenBank/DDBJ databases">
        <authorList>
            <person name="Monnet C."/>
        </authorList>
    </citation>
    <scope>NUCLEOTIDE SEQUENCE [LARGE SCALE GENOMIC DNA]</scope>
    <source>
        <strain evidence="21">ATCC 9175</strain>
    </source>
</reference>
<keyword evidence="21" id="KW-1185">Reference proteome</keyword>
<dbReference type="InterPro" id="IPR036390">
    <property type="entry name" value="WH_DNA-bd_sf"/>
</dbReference>
<evidence type="ECO:0000313" key="20">
    <source>
        <dbReference type="Proteomes" id="UP000234327"/>
    </source>
</evidence>
<dbReference type="Proteomes" id="UP000234327">
    <property type="component" value="Unassembled WGS sequence"/>
</dbReference>
<reference evidence="6" key="1">
    <citation type="submission" date="2016-09" db="EMBL/GenBank/DDBJ databases">
        <title>Complete Genome Sequence of Brevibacterium aurantiacum SMQ-1335.</title>
        <authorList>
            <person name="de Melo A.G."/>
            <person name="Labrie S.J."/>
            <person name="Dumaresq J."/>
            <person name="Roberts R.J."/>
            <person name="Tremblay D.M."/>
            <person name="Moineau S."/>
        </authorList>
    </citation>
    <scope>NUCLEOTIDE SEQUENCE</scope>
    <source>
        <strain evidence="6">SMQ-1335</strain>
    </source>
</reference>
<evidence type="ECO:0000313" key="17">
    <source>
        <dbReference type="Proteomes" id="UP000218377"/>
    </source>
</evidence>
<evidence type="ECO:0000313" key="22">
    <source>
        <dbReference type="Proteomes" id="UP000282731"/>
    </source>
</evidence>
<dbReference type="SUPFAM" id="SSF53850">
    <property type="entry name" value="Periplasmic binding protein-like II"/>
    <property type="match status" value="1"/>
</dbReference>
<dbReference type="PANTHER" id="PTHR30346">
    <property type="entry name" value="TRANSCRIPTIONAL DUAL REGULATOR HCAR-RELATED"/>
    <property type="match status" value="1"/>
</dbReference>
<dbReference type="RefSeq" id="WP_009883511.1">
    <property type="nucleotide sequence ID" value="NZ_AAGP01000018.1"/>
</dbReference>
<keyword evidence="2" id="KW-0805">Transcription regulation</keyword>
<sequence length="312" mass="34884">MALDFTLVQLRYFQEVARRENMTEAAKHLNVTQSAISTAMAQLERTLGIDLFIRQKNRSVVLSPAGRRFLFEVNPFLESSDALGETAHGLAQSLSGNLTVGVFSPIAPTRLPLIHAEFEKRYPDVRVNYFEADLHELHTAVIAGECDIALTYTLGLTERFDTYLIDVVRPHALVSLEHRLGGGADGPRPIHLSELAEENYIQLDLPFSRQYYDELFRIAGIAPNVRHSFAGYETVRSFVAMGHGYSLLSQSVSSGTYIGSKTVDVPLLDDFPSIDLAMIWPKDVRLSRRARAFSELTREILGSNESEEPLID</sequence>
<dbReference type="GO" id="GO:0032993">
    <property type="term" value="C:protein-DNA complex"/>
    <property type="evidence" value="ECO:0007669"/>
    <property type="project" value="TreeGrafter"/>
</dbReference>
<dbReference type="EMBL" id="CP025334">
    <property type="protein sequence ID" value="AZT95879.1"/>
    <property type="molecule type" value="Genomic_DNA"/>
</dbReference>
<dbReference type="PRINTS" id="PR00039">
    <property type="entry name" value="HTHLYSR"/>
</dbReference>
<evidence type="ECO:0000313" key="8">
    <source>
        <dbReference type="EMBL" id="AZT95879.1"/>
    </source>
</evidence>
<dbReference type="EMBL" id="FXYZ01000007">
    <property type="protein sequence ID" value="SMX83581.1"/>
    <property type="molecule type" value="Genomic_DNA"/>
</dbReference>
<organism evidence="6 15">
    <name type="scientific">Brevibacterium aurantiacum</name>
    <dbReference type="NCBI Taxonomy" id="273384"/>
    <lineage>
        <taxon>Bacteria</taxon>
        <taxon>Bacillati</taxon>
        <taxon>Actinomycetota</taxon>
        <taxon>Actinomycetes</taxon>
        <taxon>Micrococcales</taxon>
        <taxon>Brevibacteriaceae</taxon>
        <taxon>Brevibacterium</taxon>
    </lineage>
</organism>
<reference evidence="22 23" key="6">
    <citation type="submission" date="2017-12" db="EMBL/GenBank/DDBJ databases">
        <authorList>
            <person name="Levesque S."/>
        </authorList>
    </citation>
    <scope>NUCLEOTIDE SEQUENCE [LARGE SCALE GENOMIC DNA]</scope>
    <source>
        <strain evidence="7 23">SMQ-1417</strain>
        <strain evidence="8 22">SMQ-1420</strain>
    </source>
</reference>
<dbReference type="EMBL" id="NRGO01000001">
    <property type="protein sequence ID" value="PCC51973.1"/>
    <property type="molecule type" value="Genomic_DNA"/>
</dbReference>
<keyword evidence="3 12" id="KW-0238">DNA-binding</keyword>
<dbReference type="eggNOG" id="COG0583">
    <property type="taxonomic scope" value="Bacteria"/>
</dbReference>
<evidence type="ECO:0000256" key="4">
    <source>
        <dbReference type="ARBA" id="ARBA00023163"/>
    </source>
</evidence>
<dbReference type="Proteomes" id="UP000218620">
    <property type="component" value="Unassembled WGS sequence"/>
</dbReference>
<dbReference type="Pfam" id="PF00126">
    <property type="entry name" value="HTH_1"/>
    <property type="match status" value="1"/>
</dbReference>
<accession>A0A1D7VYX4</accession>
<evidence type="ECO:0000313" key="16">
    <source>
        <dbReference type="Proteomes" id="UP000217720"/>
    </source>
</evidence>
<reference evidence="19 20" key="5">
    <citation type="submission" date="2017-03" db="EMBL/GenBank/DDBJ databases">
        <authorList>
            <person name="Afonso C.L."/>
            <person name="Miller P.J."/>
            <person name="Scott M.A."/>
            <person name="Spackman E."/>
            <person name="Goraichik I."/>
            <person name="Dimitrov K.M."/>
            <person name="Suarez D.L."/>
            <person name="Swayne D.E."/>
        </authorList>
    </citation>
    <scope>NUCLEOTIDE SEQUENCE [LARGE SCALE GENOMIC DNA]</scope>
    <source>
        <strain evidence="12">6</strain>
        <strain evidence="20">6(3)</strain>
        <strain evidence="14">8</strain>
        <strain evidence="19">8(6)</strain>
        <strain evidence="13">ATCC 9175</strain>
    </source>
</reference>
<evidence type="ECO:0000313" key="19">
    <source>
        <dbReference type="Proteomes" id="UP000234300"/>
    </source>
</evidence>
<dbReference type="Gene3D" id="3.40.190.10">
    <property type="entry name" value="Periplasmic binding protein-like II"/>
    <property type="match status" value="2"/>
</dbReference>
<accession>A0A2A3X4E4</accession>
<dbReference type="PATRIC" id="fig|1703.10.peg.345"/>
<evidence type="ECO:0000313" key="10">
    <source>
        <dbReference type="EMBL" id="PCC43942.1"/>
    </source>
</evidence>
<dbReference type="FunFam" id="1.10.10.10:FF:000001">
    <property type="entry name" value="LysR family transcriptional regulator"/>
    <property type="match status" value="1"/>
</dbReference>
<dbReference type="Proteomes" id="UP000218377">
    <property type="component" value="Unassembled WGS sequence"/>
</dbReference>
<dbReference type="InterPro" id="IPR036388">
    <property type="entry name" value="WH-like_DNA-bd_sf"/>
</dbReference>
<dbReference type="GeneID" id="60904748"/>
<evidence type="ECO:0000313" key="11">
    <source>
        <dbReference type="EMBL" id="PCC51973.1"/>
    </source>
</evidence>
<dbReference type="Proteomes" id="UP000217720">
    <property type="component" value="Unassembled WGS sequence"/>
</dbReference>
<dbReference type="GO" id="GO:0003700">
    <property type="term" value="F:DNA-binding transcription factor activity"/>
    <property type="evidence" value="ECO:0007669"/>
    <property type="project" value="InterPro"/>
</dbReference>
<evidence type="ECO:0000313" key="14">
    <source>
        <dbReference type="EMBL" id="SMX93974.1"/>
    </source>
</evidence>
<evidence type="ECO:0000256" key="3">
    <source>
        <dbReference type="ARBA" id="ARBA00023125"/>
    </source>
</evidence>
<evidence type="ECO:0000313" key="6">
    <source>
        <dbReference type="EMBL" id="AOP52049.1"/>
    </source>
</evidence>
<dbReference type="EMBL" id="NRGX01000001">
    <property type="protein sequence ID" value="PCC18538.1"/>
    <property type="molecule type" value="Genomic_DNA"/>
</dbReference>
<dbReference type="OrthoDB" id="3461141at2"/>
<dbReference type="EMBL" id="NRGQ01000005">
    <property type="protein sequence ID" value="PCC43942.1"/>
    <property type="molecule type" value="Genomic_DNA"/>
</dbReference>
<comment type="similarity">
    <text evidence="1">Belongs to the LysR transcriptional regulatory family.</text>
</comment>
<evidence type="ECO:0000259" key="5">
    <source>
        <dbReference type="PROSITE" id="PS50931"/>
    </source>
</evidence>
<dbReference type="InterPro" id="IPR000847">
    <property type="entry name" value="LysR_HTH_N"/>
</dbReference>
<evidence type="ECO:0000256" key="2">
    <source>
        <dbReference type="ARBA" id="ARBA00023015"/>
    </source>
</evidence>
<reference evidence="15" key="2">
    <citation type="submission" date="2016-09" db="EMBL/GenBank/DDBJ databases">
        <title>Complete Genome Sequence of Brevibacterium linens SMQ-1335.</title>
        <authorList>
            <person name="de Melo A.G."/>
            <person name="Labrie S.J."/>
            <person name="Dumaresq J."/>
            <person name="Roberts R.J."/>
            <person name="Tremblay D.M."/>
            <person name="Moineau S."/>
        </authorList>
    </citation>
    <scope>NUCLEOTIDE SEQUENCE [LARGE SCALE GENOMIC DNA]</scope>
    <source>
        <strain evidence="15">SMQ-1335</strain>
    </source>
</reference>
<dbReference type="EMBL" id="CP017150">
    <property type="protein sequence ID" value="AOP52049.1"/>
    <property type="molecule type" value="Genomic_DNA"/>
</dbReference>
<dbReference type="Proteomes" id="UP000094793">
    <property type="component" value="Chromosome"/>
</dbReference>
<dbReference type="KEGG" id="blin:BLSMQ_0331"/>
<evidence type="ECO:0000313" key="15">
    <source>
        <dbReference type="Proteomes" id="UP000094793"/>
    </source>
</evidence>
<dbReference type="Proteomes" id="UP000234525">
    <property type="component" value="Unassembled WGS sequence"/>
</dbReference>
<dbReference type="Proteomes" id="UP000282731">
    <property type="component" value="Chromosome"/>
</dbReference>
<dbReference type="EMBL" id="FXZB01000021">
    <property type="protein sequence ID" value="SMX92264.1"/>
    <property type="molecule type" value="Genomic_DNA"/>
</dbReference>
<dbReference type="Proteomes" id="UP000234300">
    <property type="component" value="Unassembled WGS sequence"/>
</dbReference>
<evidence type="ECO:0000313" key="9">
    <source>
        <dbReference type="EMBL" id="PCC18538.1"/>
    </source>
</evidence>
<evidence type="ECO:0000313" key="7">
    <source>
        <dbReference type="EMBL" id="AZT92040.1"/>
    </source>
</evidence>
<dbReference type="GO" id="GO:0003677">
    <property type="term" value="F:DNA binding"/>
    <property type="evidence" value="ECO:0007669"/>
    <property type="project" value="UniProtKB-KW"/>
</dbReference>
<dbReference type="AlphaFoldDB" id="A0A1D7VYX4"/>
<dbReference type="PROSITE" id="PS50931">
    <property type="entry name" value="HTH_LYSR"/>
    <property type="match status" value="1"/>
</dbReference>
<dbReference type="InterPro" id="IPR005119">
    <property type="entry name" value="LysR_subst-bd"/>
</dbReference>
<dbReference type="Pfam" id="PF03466">
    <property type="entry name" value="LysR_substrate"/>
    <property type="match status" value="1"/>
</dbReference>
<dbReference type="PANTHER" id="PTHR30346:SF0">
    <property type="entry name" value="HCA OPERON TRANSCRIPTIONAL ACTIVATOR HCAR"/>
    <property type="match status" value="1"/>
</dbReference>
<proteinExistence type="inferred from homology"/>
<evidence type="ECO:0000313" key="12">
    <source>
        <dbReference type="EMBL" id="SMX83581.1"/>
    </source>
</evidence>
<dbReference type="Gene3D" id="1.10.10.10">
    <property type="entry name" value="Winged helix-like DNA-binding domain superfamily/Winged helix DNA-binding domain"/>
    <property type="match status" value="1"/>
</dbReference>
<evidence type="ECO:0000313" key="18">
    <source>
        <dbReference type="Proteomes" id="UP000218620"/>
    </source>
</evidence>
<dbReference type="SUPFAM" id="SSF46785">
    <property type="entry name" value="Winged helix' DNA-binding domain"/>
    <property type="match status" value="1"/>
</dbReference>
<evidence type="ECO:0000313" key="23">
    <source>
        <dbReference type="Proteomes" id="UP000283000"/>
    </source>
</evidence>
<dbReference type="EMBL" id="CP025330">
    <property type="protein sequence ID" value="AZT92040.1"/>
    <property type="molecule type" value="Genomic_DNA"/>
</dbReference>
<gene>
    <name evidence="13" type="ORF">BAUR9175_02911</name>
    <name evidence="12" type="ORF">BAURA63_01998</name>
    <name evidence="14" type="ORF">BAURA86_02338</name>
    <name evidence="6" type="ORF">BLSMQ_0331</name>
    <name evidence="11" type="ORF">CIK62_00650</name>
    <name evidence="10" type="ORF">CIK65_04970</name>
    <name evidence="9" type="ORF">CIK79_09685</name>
    <name evidence="7" type="ORF">CXR23_01825</name>
    <name evidence="8" type="ORF">CXR27_01785</name>
</gene>
<evidence type="ECO:0000313" key="21">
    <source>
        <dbReference type="Proteomes" id="UP000234525"/>
    </source>
</evidence>
<reference evidence="16 17" key="3">
    <citation type="journal article" date="2017" name="Elife">
        <title>Extensive horizontal gene transfer in cheese-associated bacteria.</title>
        <authorList>
            <person name="Bonham K.S."/>
            <person name="Wolfe B.E."/>
            <person name="Dutton R.J."/>
        </authorList>
    </citation>
    <scope>NUCLEOTIDE SEQUENCE [LARGE SCALE GENOMIC DNA]</scope>
    <source>
        <strain evidence="11 16">900_6</strain>
        <strain evidence="10 18">962_8</strain>
        <strain evidence="9 17">JB5</strain>
    </source>
</reference>
<evidence type="ECO:0000256" key="1">
    <source>
        <dbReference type="ARBA" id="ARBA00009437"/>
    </source>
</evidence>
<feature type="domain" description="HTH lysR-type" evidence="5">
    <location>
        <begin position="5"/>
        <end position="63"/>
    </location>
</feature>
<dbReference type="EMBL" id="FXZI01000008">
    <property type="protein sequence ID" value="SMX93974.1"/>
    <property type="molecule type" value="Genomic_DNA"/>
</dbReference>
<name>A0A1D7VYX4_BREAU</name>
<protein>
    <submittedName>
        <fullName evidence="6">Cys regulon transcriptional activator CysB</fullName>
    </submittedName>
    <submittedName>
        <fullName evidence="12">DNA-binding transcriptional regulator, LysR family</fullName>
    </submittedName>
    <submittedName>
        <fullName evidence="7">LysR family transcriptional regulator</fullName>
    </submittedName>
</protein>
<keyword evidence="4" id="KW-0804">Transcription</keyword>